<organism evidence="2 3">
    <name type="scientific">Saitozyma podzolica</name>
    <dbReference type="NCBI Taxonomy" id="1890683"/>
    <lineage>
        <taxon>Eukaryota</taxon>
        <taxon>Fungi</taxon>
        <taxon>Dikarya</taxon>
        <taxon>Basidiomycota</taxon>
        <taxon>Agaricomycotina</taxon>
        <taxon>Tremellomycetes</taxon>
        <taxon>Tremellales</taxon>
        <taxon>Trimorphomycetaceae</taxon>
        <taxon>Saitozyma</taxon>
    </lineage>
</organism>
<dbReference type="Pfam" id="PF00651">
    <property type="entry name" value="BTB"/>
    <property type="match status" value="1"/>
</dbReference>
<reference evidence="2 3" key="1">
    <citation type="submission" date="2018-11" db="EMBL/GenBank/DDBJ databases">
        <title>Genome sequence of Saitozyma podzolica DSM 27192.</title>
        <authorList>
            <person name="Aliyu H."/>
            <person name="Gorte O."/>
            <person name="Ochsenreither K."/>
        </authorList>
    </citation>
    <scope>NUCLEOTIDE SEQUENCE [LARGE SCALE GENOMIC DNA]</scope>
    <source>
        <strain evidence="2 3">DSM 27192</strain>
    </source>
</reference>
<dbReference type="AlphaFoldDB" id="A0A427XU13"/>
<sequence length="208" mass="23459">MASDCRASPKYNDPTADVVLESTDKVLFRVHSYLLKASSTVFRDMFDLNASPLILPTPIPFESSSSDLTLFLDFMTQAIAGRRSDWTHLKRVALLSEKFDCAIILDRITSRLHRLVQSAPWEIFVFAAQRDELPLAKEALGAMNHDKRRHRMSLETVSADWFREVPLGYTLGLMAALGAFAVNHKRNMSPGMTENGWKVIGTEFKPVE</sequence>
<evidence type="ECO:0000259" key="1">
    <source>
        <dbReference type="PROSITE" id="PS50097"/>
    </source>
</evidence>
<evidence type="ECO:0000313" key="3">
    <source>
        <dbReference type="Proteomes" id="UP000279259"/>
    </source>
</evidence>
<dbReference type="EMBL" id="RSCD01000027">
    <property type="protein sequence ID" value="RSH82319.1"/>
    <property type="molecule type" value="Genomic_DNA"/>
</dbReference>
<dbReference type="Proteomes" id="UP000279259">
    <property type="component" value="Unassembled WGS sequence"/>
</dbReference>
<dbReference type="STRING" id="1890683.A0A427XU13"/>
<dbReference type="CDD" id="cd18186">
    <property type="entry name" value="BTB_POZ_ZBTB_KLHL-like"/>
    <property type="match status" value="1"/>
</dbReference>
<dbReference type="Gene3D" id="3.30.710.10">
    <property type="entry name" value="Potassium Channel Kv1.1, Chain A"/>
    <property type="match status" value="1"/>
</dbReference>
<protein>
    <recommendedName>
        <fullName evidence="1">BTB domain-containing protein</fullName>
    </recommendedName>
</protein>
<gene>
    <name evidence="2" type="ORF">EHS25_006029</name>
</gene>
<dbReference type="PROSITE" id="PS50097">
    <property type="entry name" value="BTB"/>
    <property type="match status" value="1"/>
</dbReference>
<comment type="caution">
    <text evidence="2">The sequence shown here is derived from an EMBL/GenBank/DDBJ whole genome shotgun (WGS) entry which is preliminary data.</text>
</comment>
<dbReference type="OrthoDB" id="2596482at2759"/>
<dbReference type="SUPFAM" id="SSF54695">
    <property type="entry name" value="POZ domain"/>
    <property type="match status" value="1"/>
</dbReference>
<accession>A0A427XU13</accession>
<feature type="domain" description="BTB" evidence="1">
    <location>
        <begin position="16"/>
        <end position="75"/>
    </location>
</feature>
<evidence type="ECO:0000313" key="2">
    <source>
        <dbReference type="EMBL" id="RSH82319.1"/>
    </source>
</evidence>
<keyword evidence="3" id="KW-1185">Reference proteome</keyword>
<name>A0A427XU13_9TREE</name>
<dbReference type="InterPro" id="IPR011333">
    <property type="entry name" value="SKP1/BTB/POZ_sf"/>
</dbReference>
<dbReference type="InterPro" id="IPR000210">
    <property type="entry name" value="BTB/POZ_dom"/>
</dbReference>
<proteinExistence type="predicted"/>